<evidence type="ECO:0000256" key="3">
    <source>
        <dbReference type="ARBA" id="ARBA00022448"/>
    </source>
</evidence>
<dbReference type="PANTHER" id="PTHR30532">
    <property type="entry name" value="IRON III DICITRATE-BINDING PERIPLASMIC PROTEIN"/>
    <property type="match status" value="1"/>
</dbReference>
<dbReference type="Gene3D" id="3.40.50.1980">
    <property type="entry name" value="Nitrogenase molybdenum iron protein domain"/>
    <property type="match status" value="2"/>
</dbReference>
<dbReference type="CDD" id="cd01140">
    <property type="entry name" value="FatB"/>
    <property type="match status" value="1"/>
</dbReference>
<feature type="signal peptide" evidence="6">
    <location>
        <begin position="1"/>
        <end position="19"/>
    </location>
</feature>
<dbReference type="GO" id="GO:1901678">
    <property type="term" value="P:iron coordination entity transport"/>
    <property type="evidence" value="ECO:0007669"/>
    <property type="project" value="UniProtKB-ARBA"/>
</dbReference>
<keyword evidence="11" id="KW-1185">Reference proteome</keyword>
<dbReference type="KEGG" id="bcop:JD108_01810"/>
<dbReference type="Proteomes" id="UP000595847">
    <property type="component" value="Chromosome"/>
</dbReference>
<evidence type="ECO:0000256" key="4">
    <source>
        <dbReference type="ARBA" id="ARBA00022729"/>
    </source>
</evidence>
<comment type="similarity">
    <text evidence="2">Belongs to the bacterial solute-binding protein 8 family.</text>
</comment>
<evidence type="ECO:0000256" key="6">
    <source>
        <dbReference type="SAM" id="SignalP"/>
    </source>
</evidence>
<protein>
    <submittedName>
        <fullName evidence="8">Siderophore ABC transporter substrate-binding protein</fullName>
    </submittedName>
</protein>
<evidence type="ECO:0000256" key="1">
    <source>
        <dbReference type="ARBA" id="ARBA00004196"/>
    </source>
</evidence>
<dbReference type="EMBL" id="CP066308">
    <property type="protein sequence ID" value="QQE74748.1"/>
    <property type="molecule type" value="Genomic_DNA"/>
</dbReference>
<proteinExistence type="inferred from homology"/>
<accession>A0A7T5ELF8</accession>
<reference evidence="8 10" key="1">
    <citation type="submission" date="2020-12" db="EMBL/GenBank/DDBJ databases">
        <title>strain FJAT-54423T represents a novel species of the genus Brevibacillus.</title>
        <authorList>
            <person name="Tang R."/>
        </authorList>
    </citation>
    <scope>NUCLEOTIDE SEQUENCE [LARGE SCALE GENOMIC DNA]</scope>
    <source>
        <strain evidence="8 10">FJAT-54423</strain>
    </source>
</reference>
<evidence type="ECO:0000313" key="11">
    <source>
        <dbReference type="Proteomes" id="UP000677234"/>
    </source>
</evidence>
<dbReference type="InterPro" id="IPR033870">
    <property type="entry name" value="FatB"/>
</dbReference>
<feature type="domain" description="Fe/B12 periplasmic-binding" evidence="7">
    <location>
        <begin position="72"/>
        <end position="330"/>
    </location>
</feature>
<dbReference type="InterPro" id="IPR051313">
    <property type="entry name" value="Bact_iron-sidero_bind"/>
</dbReference>
<feature type="region of interest" description="Disordered" evidence="5">
    <location>
        <begin position="27"/>
        <end position="51"/>
    </location>
</feature>
<gene>
    <name evidence="8" type="ORF">JD108_01810</name>
    <name evidence="9" type="ORF">KDJ56_01810</name>
</gene>
<dbReference type="InterPro" id="IPR002491">
    <property type="entry name" value="ABC_transptr_periplasmic_BD"/>
</dbReference>
<dbReference type="PROSITE" id="PS50983">
    <property type="entry name" value="FE_B12_PBP"/>
    <property type="match status" value="1"/>
</dbReference>
<dbReference type="RefSeq" id="WP_198828318.1">
    <property type="nucleotide sequence ID" value="NZ_CP066308.1"/>
</dbReference>
<dbReference type="SUPFAM" id="SSF53807">
    <property type="entry name" value="Helical backbone' metal receptor"/>
    <property type="match status" value="1"/>
</dbReference>
<evidence type="ECO:0000313" key="8">
    <source>
        <dbReference type="EMBL" id="QQE74748.1"/>
    </source>
</evidence>
<feature type="chain" id="PRO_5039130438" evidence="6">
    <location>
        <begin position="20"/>
        <end position="330"/>
    </location>
</feature>
<evidence type="ECO:0000256" key="5">
    <source>
        <dbReference type="SAM" id="MobiDB-lite"/>
    </source>
</evidence>
<dbReference type="Proteomes" id="UP000677234">
    <property type="component" value="Chromosome"/>
</dbReference>
<dbReference type="GO" id="GO:0030288">
    <property type="term" value="C:outer membrane-bounded periplasmic space"/>
    <property type="evidence" value="ECO:0007669"/>
    <property type="project" value="TreeGrafter"/>
</dbReference>
<reference evidence="9" key="2">
    <citation type="submission" date="2021-04" db="EMBL/GenBank/DDBJ databases">
        <title>Brevibacillus composti FJAT-54423, complete genome.</title>
        <authorList>
            <person name="Tang R."/>
        </authorList>
    </citation>
    <scope>NUCLEOTIDE SEQUENCE</scope>
    <source>
        <strain evidence="9">FJAT-54424</strain>
    </source>
</reference>
<dbReference type="Pfam" id="PF01497">
    <property type="entry name" value="Peripla_BP_2"/>
    <property type="match status" value="1"/>
</dbReference>
<dbReference type="EMBL" id="CP073708">
    <property type="protein sequence ID" value="QUO41832.1"/>
    <property type="molecule type" value="Genomic_DNA"/>
</dbReference>
<organism evidence="8 10">
    <name type="scientific">Brevibacillus composti</name>
    <dbReference type="NCBI Taxonomy" id="2796470"/>
    <lineage>
        <taxon>Bacteria</taxon>
        <taxon>Bacillati</taxon>
        <taxon>Bacillota</taxon>
        <taxon>Bacilli</taxon>
        <taxon>Bacillales</taxon>
        <taxon>Paenibacillaceae</taxon>
        <taxon>Brevibacillus</taxon>
    </lineage>
</organism>
<sequence>MKKLALLFMIAVLAVFAAACGSSSSSTTGGTNASAGQPQAEAPQGAQTPAAAEELTIKHELGETKVKKNPQKVVVFDFGTLDTLEKLGVEVAALPKTSIPKYLEKFKDDKYANVGSLKEPDFEKINEIKPDLIIISGRQSAMYEEFQKIAPTIYLGVDTARYMDSFTENTKIIGQIFGKEAEVDQALAKINEEIKQLHDKASASGKQALIILANDGKVSAYGPNSRFGILHDVFGFAPVDKNIEVSTHGQSISFEYIVEKDPDYLFVVDRGVVAGGQSSAKNVVENELVSKTKAYKDGHIVYLNPDFWYLSGGGLISVEEMVKEVEASLK</sequence>
<name>A0A7T5ELF8_9BACL</name>
<evidence type="ECO:0000259" key="7">
    <source>
        <dbReference type="PROSITE" id="PS50983"/>
    </source>
</evidence>
<dbReference type="PROSITE" id="PS51257">
    <property type="entry name" value="PROKAR_LIPOPROTEIN"/>
    <property type="match status" value="1"/>
</dbReference>
<dbReference type="AlphaFoldDB" id="A0A7T5ELF8"/>
<evidence type="ECO:0000313" key="10">
    <source>
        <dbReference type="Proteomes" id="UP000595847"/>
    </source>
</evidence>
<evidence type="ECO:0000313" key="9">
    <source>
        <dbReference type="EMBL" id="QUO41832.1"/>
    </source>
</evidence>
<dbReference type="PANTHER" id="PTHR30532:SF28">
    <property type="entry name" value="PETROBACTIN-BINDING PROTEIN YCLQ"/>
    <property type="match status" value="1"/>
</dbReference>
<keyword evidence="3" id="KW-0813">Transport</keyword>
<evidence type="ECO:0000256" key="2">
    <source>
        <dbReference type="ARBA" id="ARBA00008814"/>
    </source>
</evidence>
<keyword evidence="4 6" id="KW-0732">Signal</keyword>
<comment type="subcellular location">
    <subcellularLocation>
        <location evidence="1">Cell envelope</location>
    </subcellularLocation>
</comment>